<dbReference type="InterPro" id="IPR017969">
    <property type="entry name" value="Heavy-metal-associated_CS"/>
</dbReference>
<evidence type="ECO:0000259" key="14">
    <source>
        <dbReference type="PROSITE" id="PS50846"/>
    </source>
</evidence>
<keyword evidence="16" id="KW-1185">Reference proteome</keyword>
<dbReference type="InterPro" id="IPR023214">
    <property type="entry name" value="HAD_sf"/>
</dbReference>
<feature type="transmembrane region" description="Helical" evidence="12">
    <location>
        <begin position="388"/>
        <end position="414"/>
    </location>
</feature>
<dbReference type="PRINTS" id="PR00119">
    <property type="entry name" value="CATATPASE"/>
</dbReference>
<dbReference type="InterPro" id="IPR023298">
    <property type="entry name" value="ATPase_P-typ_TM_dom_sf"/>
</dbReference>
<dbReference type="InterPro" id="IPR001757">
    <property type="entry name" value="P_typ_ATPase"/>
</dbReference>
<dbReference type="Proteomes" id="UP000230842">
    <property type="component" value="Unassembled WGS sequence"/>
</dbReference>
<evidence type="ECO:0000256" key="13">
    <source>
        <dbReference type="SAM" id="MobiDB-lite"/>
    </source>
</evidence>
<reference evidence="15 16" key="1">
    <citation type="submission" date="2017-11" db="EMBL/GenBank/DDBJ databases">
        <title>Genomic Encyclopedia of Archaeal and Bacterial Type Strains, Phase II (KMG-II): From Individual Species to Whole Genera.</title>
        <authorList>
            <person name="Goeker M."/>
        </authorList>
    </citation>
    <scope>NUCLEOTIDE SEQUENCE [LARGE SCALE GENOMIC DNA]</scope>
    <source>
        <strain evidence="15 16">DSM 27763</strain>
    </source>
</reference>
<dbReference type="Pfam" id="PF00403">
    <property type="entry name" value="HMA"/>
    <property type="match status" value="1"/>
</dbReference>
<dbReference type="GO" id="GO:0005524">
    <property type="term" value="F:ATP binding"/>
    <property type="evidence" value="ECO:0007669"/>
    <property type="project" value="UniProtKB-UniRule"/>
</dbReference>
<dbReference type="PANTHER" id="PTHR43520:SF8">
    <property type="entry name" value="P-TYPE CU(+) TRANSPORTER"/>
    <property type="match status" value="1"/>
</dbReference>
<evidence type="ECO:0000256" key="12">
    <source>
        <dbReference type="RuleBase" id="RU362081"/>
    </source>
</evidence>
<dbReference type="InterPro" id="IPR006121">
    <property type="entry name" value="HMA_dom"/>
</dbReference>
<name>A0A0B2B2Y9_9ACTN</name>
<dbReference type="SUPFAM" id="SSF56784">
    <property type="entry name" value="HAD-like"/>
    <property type="match status" value="1"/>
</dbReference>
<evidence type="ECO:0000313" key="15">
    <source>
        <dbReference type="EMBL" id="PJJ57844.1"/>
    </source>
</evidence>
<protein>
    <recommendedName>
        <fullName evidence="11">Cation-transporting P-type ATPase B</fullName>
    </recommendedName>
</protein>
<dbReference type="GO" id="GO:0005507">
    <property type="term" value="F:copper ion binding"/>
    <property type="evidence" value="ECO:0007669"/>
    <property type="project" value="TreeGrafter"/>
</dbReference>
<proteinExistence type="inferred from homology"/>
<feature type="transmembrane region" description="Helical" evidence="12">
    <location>
        <begin position="207"/>
        <end position="225"/>
    </location>
</feature>
<dbReference type="PROSITE" id="PS50846">
    <property type="entry name" value="HMA_2"/>
    <property type="match status" value="1"/>
</dbReference>
<dbReference type="NCBIfam" id="TIGR01525">
    <property type="entry name" value="ATPase-IB_hvy"/>
    <property type="match status" value="1"/>
</dbReference>
<dbReference type="RefSeq" id="WP_039363557.1">
    <property type="nucleotide sequence ID" value="NZ_PGEZ01000001.1"/>
</dbReference>
<dbReference type="AlphaFoldDB" id="A0A0B2B2Y9"/>
<feature type="transmembrane region" description="Helical" evidence="12">
    <location>
        <begin position="362"/>
        <end position="382"/>
    </location>
</feature>
<evidence type="ECO:0000256" key="10">
    <source>
        <dbReference type="ARBA" id="ARBA00049360"/>
    </source>
</evidence>
<dbReference type="Pfam" id="PF00122">
    <property type="entry name" value="E1-E2_ATPase"/>
    <property type="match status" value="1"/>
</dbReference>
<dbReference type="CDD" id="cd02094">
    <property type="entry name" value="P-type_ATPase_Cu-like"/>
    <property type="match status" value="1"/>
</dbReference>
<evidence type="ECO:0000256" key="3">
    <source>
        <dbReference type="ARBA" id="ARBA00022692"/>
    </source>
</evidence>
<dbReference type="GO" id="GO:0043682">
    <property type="term" value="F:P-type divalent copper transporter activity"/>
    <property type="evidence" value="ECO:0007669"/>
    <property type="project" value="TreeGrafter"/>
</dbReference>
<dbReference type="Gene3D" id="2.70.150.10">
    <property type="entry name" value="Calcium-transporting ATPase, cytoplasmic transduction domain A"/>
    <property type="match status" value="1"/>
</dbReference>
<dbReference type="SUPFAM" id="SSF55008">
    <property type="entry name" value="HMA, heavy metal-associated domain"/>
    <property type="match status" value="1"/>
</dbReference>
<dbReference type="SFLD" id="SFLDG00002">
    <property type="entry name" value="C1.7:_P-type_atpase_like"/>
    <property type="match status" value="1"/>
</dbReference>
<evidence type="ECO:0000256" key="6">
    <source>
        <dbReference type="ARBA" id="ARBA00022840"/>
    </source>
</evidence>
<feature type="transmembrane region" description="Helical" evidence="12">
    <location>
        <begin position="757"/>
        <end position="775"/>
    </location>
</feature>
<dbReference type="PROSITE" id="PS01047">
    <property type="entry name" value="HMA_1"/>
    <property type="match status" value="1"/>
</dbReference>
<keyword evidence="9 12" id="KW-0472">Membrane</keyword>
<keyword evidence="4 12" id="KW-0479">Metal-binding</keyword>
<keyword evidence="5 12" id="KW-0547">Nucleotide-binding</keyword>
<comment type="catalytic activity">
    <reaction evidence="10">
        <text>ATP + H2O = ADP + phosphate + H(+)</text>
        <dbReference type="Rhea" id="RHEA:13065"/>
        <dbReference type="ChEBI" id="CHEBI:15377"/>
        <dbReference type="ChEBI" id="CHEBI:15378"/>
        <dbReference type="ChEBI" id="CHEBI:30616"/>
        <dbReference type="ChEBI" id="CHEBI:43474"/>
        <dbReference type="ChEBI" id="CHEBI:456216"/>
    </reaction>
</comment>
<feature type="transmembrane region" description="Helical" evidence="12">
    <location>
        <begin position="128"/>
        <end position="145"/>
    </location>
</feature>
<evidence type="ECO:0000256" key="9">
    <source>
        <dbReference type="ARBA" id="ARBA00023136"/>
    </source>
</evidence>
<feature type="transmembrane region" description="Helical" evidence="12">
    <location>
        <begin position="734"/>
        <end position="751"/>
    </location>
</feature>
<keyword evidence="6 12" id="KW-0067">ATP-binding</keyword>
<keyword evidence="7" id="KW-1278">Translocase</keyword>
<comment type="similarity">
    <text evidence="2 12">Belongs to the cation transport ATPase (P-type) (TC 3.A.3) family. Type IB subfamily.</text>
</comment>
<sequence length="780" mass="79779">MTSTADARTLDLDIGGMTCASCAARVEKKLNKLDGVTATVNYATERAHVDAPAFVDVSELIATVERTGYTASEVRQDPPASSGPAGDDGTESGDPALAGLRQRLLVSTALSVPVLALSMIPAWQFDNWQWLALTLASPVAVWGAWPFHRAAVINARHGAATMDTLVSLGVTAAYLWSLWALFLGGAGEPGMTMEITWFAQGSGADEIYLEVASAVTVFLLLGRYLEQRARRDSGAALRALLELGAKSVTVLRDGRESVIAIGDLGVGEQFVVRPGEKVAADGEVVSGNAAIDASMLTGESIPTETGPGDAVVGGTVAVGGRLVVRATAVGHETRLAQMAKLVEDAQSGKAPVQRLADRISGVFVPIVLVIALGTLAGWLLLGGTATEAFTAAVAVLIIACPCALGLATPTALLAGTGRGAQLGILVKGPEVLEATRRVDTIVLDKTGTVTTAQMSVAAVTPGDGWTSEDVLRFAGAVEAASEHPIAVAIAEAARVGSVSIARSARASTTGDGSSSLVEAERSTSPLVEAERSEDRDPLPPVHDFASTTGVGVSGTVHGRKVSVGRLGWLRESGLDTAAAPDPVHADATAVHVAVDGAVVGVIEVADTVKPGAADAVAELRALGLEPVLLTGDRREVADAVAAQVGITEVVAEVMPEDKVSVVADLQTRGRTVAMVGDGVNDAPALATADLGIAMGTGTDAAIEASDLTLLRGDLGLAPRAIRLSRSTLRTIKQNLGWAFGYNVAAIPLAAAGFLNPLIAGAAMAASSVLVVTNSLRLRGR</sequence>
<evidence type="ECO:0000256" key="11">
    <source>
        <dbReference type="ARBA" id="ARBA00074171"/>
    </source>
</evidence>
<dbReference type="PROSITE" id="PS01229">
    <property type="entry name" value="COF_2"/>
    <property type="match status" value="1"/>
</dbReference>
<dbReference type="SUPFAM" id="SSF81660">
    <property type="entry name" value="Metal cation-transporting ATPase, ATP-binding domain N"/>
    <property type="match status" value="1"/>
</dbReference>
<dbReference type="InterPro" id="IPR027256">
    <property type="entry name" value="P-typ_ATPase_IB"/>
</dbReference>
<dbReference type="Gene3D" id="3.40.50.1000">
    <property type="entry name" value="HAD superfamily/HAD-like"/>
    <property type="match status" value="1"/>
</dbReference>
<feature type="domain" description="HMA" evidence="14">
    <location>
        <begin position="8"/>
        <end position="72"/>
    </location>
</feature>
<dbReference type="SUPFAM" id="SSF81653">
    <property type="entry name" value="Calcium ATPase, transduction domain A"/>
    <property type="match status" value="1"/>
</dbReference>
<dbReference type="Gene3D" id="3.40.1110.10">
    <property type="entry name" value="Calcium-transporting ATPase, cytoplasmic domain N"/>
    <property type="match status" value="1"/>
</dbReference>
<evidence type="ECO:0000256" key="1">
    <source>
        <dbReference type="ARBA" id="ARBA00004651"/>
    </source>
</evidence>
<dbReference type="Pfam" id="PF00702">
    <property type="entry name" value="Hydrolase"/>
    <property type="match status" value="1"/>
</dbReference>
<dbReference type="InterPro" id="IPR023299">
    <property type="entry name" value="ATPase_P-typ_cyto_dom_N"/>
</dbReference>
<dbReference type="FunFam" id="3.30.70.100:FF:000005">
    <property type="entry name" value="Copper-exporting P-type ATPase A"/>
    <property type="match status" value="1"/>
</dbReference>
<dbReference type="Gene3D" id="3.30.70.100">
    <property type="match status" value="1"/>
</dbReference>
<organism evidence="15 16">
    <name type="scientific">Mumia flava</name>
    <dbReference type="NCBI Taxonomy" id="1348852"/>
    <lineage>
        <taxon>Bacteria</taxon>
        <taxon>Bacillati</taxon>
        <taxon>Actinomycetota</taxon>
        <taxon>Actinomycetes</taxon>
        <taxon>Propionibacteriales</taxon>
        <taxon>Nocardioidaceae</taxon>
        <taxon>Mumia</taxon>
    </lineage>
</organism>
<dbReference type="GO" id="GO:0016887">
    <property type="term" value="F:ATP hydrolysis activity"/>
    <property type="evidence" value="ECO:0007669"/>
    <property type="project" value="InterPro"/>
</dbReference>
<dbReference type="GO" id="GO:0055070">
    <property type="term" value="P:copper ion homeostasis"/>
    <property type="evidence" value="ECO:0007669"/>
    <property type="project" value="TreeGrafter"/>
</dbReference>
<dbReference type="EMBL" id="PGEZ01000001">
    <property type="protein sequence ID" value="PJJ57844.1"/>
    <property type="molecule type" value="Genomic_DNA"/>
</dbReference>
<feature type="compositionally biased region" description="Basic and acidic residues" evidence="13">
    <location>
        <begin position="528"/>
        <end position="537"/>
    </location>
</feature>
<feature type="compositionally biased region" description="Polar residues" evidence="13">
    <location>
        <begin position="505"/>
        <end position="516"/>
    </location>
</feature>
<dbReference type="InterPro" id="IPR018303">
    <property type="entry name" value="ATPase_P-typ_P_site"/>
</dbReference>
<comment type="subcellular location">
    <subcellularLocation>
        <location evidence="1">Cell membrane</location>
        <topology evidence="1">Multi-pass membrane protein</topology>
    </subcellularLocation>
</comment>
<dbReference type="SFLD" id="SFLDS00003">
    <property type="entry name" value="Haloacid_Dehalogenase"/>
    <property type="match status" value="1"/>
</dbReference>
<dbReference type="PROSITE" id="PS00154">
    <property type="entry name" value="ATPASE_E1_E2"/>
    <property type="match status" value="1"/>
</dbReference>
<dbReference type="FunFam" id="2.70.150.10:FF:000002">
    <property type="entry name" value="Copper-transporting ATPase 1, putative"/>
    <property type="match status" value="1"/>
</dbReference>
<evidence type="ECO:0000256" key="4">
    <source>
        <dbReference type="ARBA" id="ARBA00022723"/>
    </source>
</evidence>
<feature type="transmembrane region" description="Helical" evidence="12">
    <location>
        <begin position="104"/>
        <end position="122"/>
    </location>
</feature>
<evidence type="ECO:0000256" key="2">
    <source>
        <dbReference type="ARBA" id="ARBA00006024"/>
    </source>
</evidence>
<dbReference type="SUPFAM" id="SSF81665">
    <property type="entry name" value="Calcium ATPase, transmembrane domain M"/>
    <property type="match status" value="1"/>
</dbReference>
<dbReference type="InterPro" id="IPR059000">
    <property type="entry name" value="ATPase_P-type_domA"/>
</dbReference>
<evidence type="ECO:0000256" key="8">
    <source>
        <dbReference type="ARBA" id="ARBA00022989"/>
    </source>
</evidence>
<feature type="region of interest" description="Disordered" evidence="13">
    <location>
        <begin position="71"/>
        <end position="93"/>
    </location>
</feature>
<dbReference type="NCBIfam" id="TIGR01494">
    <property type="entry name" value="ATPase_P-type"/>
    <property type="match status" value="2"/>
</dbReference>
<keyword evidence="8 12" id="KW-1133">Transmembrane helix</keyword>
<evidence type="ECO:0000313" key="16">
    <source>
        <dbReference type="Proteomes" id="UP000230842"/>
    </source>
</evidence>
<dbReference type="SFLD" id="SFLDF00027">
    <property type="entry name" value="p-type_atpase"/>
    <property type="match status" value="1"/>
</dbReference>
<keyword evidence="3 12" id="KW-0812">Transmembrane</keyword>
<dbReference type="InterPro" id="IPR036163">
    <property type="entry name" value="HMA_dom_sf"/>
</dbReference>
<evidence type="ECO:0000256" key="5">
    <source>
        <dbReference type="ARBA" id="ARBA00022741"/>
    </source>
</evidence>
<feature type="region of interest" description="Disordered" evidence="13">
    <location>
        <begin position="504"/>
        <end position="549"/>
    </location>
</feature>
<accession>A0A0B2B2Y9</accession>
<gene>
    <name evidence="15" type="ORF">CLV56_2082</name>
</gene>
<feature type="transmembrane region" description="Helical" evidence="12">
    <location>
        <begin position="165"/>
        <end position="187"/>
    </location>
</feature>
<dbReference type="PANTHER" id="PTHR43520">
    <property type="entry name" value="ATP7, ISOFORM B"/>
    <property type="match status" value="1"/>
</dbReference>
<dbReference type="InterPro" id="IPR044492">
    <property type="entry name" value="P_typ_ATPase_HD_dom"/>
</dbReference>
<dbReference type="GO" id="GO:0005886">
    <property type="term" value="C:plasma membrane"/>
    <property type="evidence" value="ECO:0007669"/>
    <property type="project" value="UniProtKB-SubCell"/>
</dbReference>
<dbReference type="InterPro" id="IPR036412">
    <property type="entry name" value="HAD-like_sf"/>
</dbReference>
<comment type="caution">
    <text evidence="15">The sequence shown here is derived from an EMBL/GenBank/DDBJ whole genome shotgun (WGS) entry which is preliminary data.</text>
</comment>
<dbReference type="InterPro" id="IPR008250">
    <property type="entry name" value="ATPase_P-typ_transduc_dom_A_sf"/>
</dbReference>
<keyword evidence="12" id="KW-1003">Cell membrane</keyword>
<dbReference type="CDD" id="cd00371">
    <property type="entry name" value="HMA"/>
    <property type="match status" value="1"/>
</dbReference>
<evidence type="ECO:0000256" key="7">
    <source>
        <dbReference type="ARBA" id="ARBA00022967"/>
    </source>
</evidence>
<dbReference type="PRINTS" id="PR00120">
    <property type="entry name" value="HATPASE"/>
</dbReference>